<evidence type="ECO:0000313" key="3">
    <source>
        <dbReference type="Proteomes" id="UP000311919"/>
    </source>
</evidence>
<organism evidence="2 3">
    <name type="scientific">Schistosoma japonicum</name>
    <name type="common">Blood fluke</name>
    <dbReference type="NCBI Taxonomy" id="6182"/>
    <lineage>
        <taxon>Eukaryota</taxon>
        <taxon>Metazoa</taxon>
        <taxon>Spiralia</taxon>
        <taxon>Lophotrochozoa</taxon>
        <taxon>Platyhelminthes</taxon>
        <taxon>Trematoda</taxon>
        <taxon>Digenea</taxon>
        <taxon>Strigeidida</taxon>
        <taxon>Schistosomatoidea</taxon>
        <taxon>Schistosomatidae</taxon>
        <taxon>Schistosoma</taxon>
    </lineage>
</organism>
<comment type="caution">
    <text evidence="2">The sequence shown here is derived from an EMBL/GenBank/DDBJ whole genome shotgun (WGS) entry which is preliminary data.</text>
</comment>
<reference evidence="2 3" key="1">
    <citation type="submission" date="2019-03" db="EMBL/GenBank/DDBJ databases">
        <title>An improved genome assembly of the fluke Schistosoma japonicum.</title>
        <authorList>
            <person name="Hu W."/>
            <person name="Luo F."/>
            <person name="Yin M."/>
            <person name="Mo X."/>
            <person name="Sun C."/>
            <person name="Wu Q."/>
            <person name="Zhu B."/>
            <person name="Xiang M."/>
            <person name="Wang J."/>
            <person name="Wang Y."/>
            <person name="Zhang T."/>
            <person name="Xu B."/>
            <person name="Zheng H."/>
            <person name="Feng Z."/>
        </authorList>
    </citation>
    <scope>NUCLEOTIDE SEQUENCE [LARGE SCALE GENOMIC DNA]</scope>
    <source>
        <strain evidence="2">HuSjv2</strain>
        <tissue evidence="2">Worms</tissue>
    </source>
</reference>
<feature type="region of interest" description="Disordered" evidence="1">
    <location>
        <begin position="1"/>
        <end position="29"/>
    </location>
</feature>
<keyword evidence="3" id="KW-1185">Reference proteome</keyword>
<dbReference type="AlphaFoldDB" id="A0A4Z2CKM0"/>
<proteinExistence type="predicted"/>
<dbReference type="Proteomes" id="UP000311919">
    <property type="component" value="Unassembled WGS sequence"/>
</dbReference>
<sequence length="59" mass="6537">MTKPKAKWGPPQGREDADSVLGRRISSPSPQLTIRTIHLPSFLLKECSHQEEPGIPITC</sequence>
<accession>A0A4Z2CKM0</accession>
<dbReference type="EMBL" id="SKCS01001018">
    <property type="protein sequence ID" value="TNN04752.1"/>
    <property type="molecule type" value="Genomic_DNA"/>
</dbReference>
<evidence type="ECO:0000313" key="2">
    <source>
        <dbReference type="EMBL" id="TNN04752.1"/>
    </source>
</evidence>
<protein>
    <submittedName>
        <fullName evidence="2">Uncharacterized protein</fullName>
    </submittedName>
</protein>
<name>A0A4Z2CKM0_SCHJA</name>
<evidence type="ECO:0000256" key="1">
    <source>
        <dbReference type="SAM" id="MobiDB-lite"/>
    </source>
</evidence>
<gene>
    <name evidence="2" type="ORF">EWB00_000116</name>
</gene>